<dbReference type="AlphaFoldDB" id="A0A0C9X717"/>
<dbReference type="Proteomes" id="UP000054477">
    <property type="component" value="Unassembled WGS sequence"/>
</dbReference>
<feature type="region of interest" description="Disordered" evidence="1">
    <location>
        <begin position="19"/>
        <end position="115"/>
    </location>
</feature>
<sequence length="326" mass="36506">MSLGKPSRILYDLEDHAYSSTDFDSSDEDTLISHEPPLLPKLNKSEEHSQHQEPSYPTPTRQRPLLAKLQTHQPTEARKNLLAAPSNPNPTLCPTPSAYSLYPPESSSSSGSSWLPSAYPRSLAEPHYHILPDDPQSQNTALSPPPWYRSRQGGKLSHEPVDHKLCPCPPFPTPNKLEEHPQRQKPSYPAPTRQHLLLAKLQTHQSIYAREIQPTAPSNPNPKPRPTPSTYRPHPLQSSSPSGSPCLPSPYPSSPAEPHYHILPDDLSSLNTALSPPPWHRSHQGGKMLYELMDHTFCPIHHSTLPCWSCDRVRNGVANEELRFPF</sequence>
<dbReference type="EMBL" id="KN838701">
    <property type="protein sequence ID" value="KIJ97138.1"/>
    <property type="molecule type" value="Genomic_DNA"/>
</dbReference>
<name>A0A0C9X717_9AGAR</name>
<protein>
    <submittedName>
        <fullName evidence="2">Uncharacterized protein</fullName>
    </submittedName>
</protein>
<accession>A0A0C9X717</accession>
<feature type="compositionally biased region" description="Low complexity" evidence="1">
    <location>
        <begin position="228"/>
        <end position="246"/>
    </location>
</feature>
<gene>
    <name evidence="2" type="ORF">K443DRAFT_259429</name>
</gene>
<evidence type="ECO:0000313" key="2">
    <source>
        <dbReference type="EMBL" id="KIJ97138.1"/>
    </source>
</evidence>
<evidence type="ECO:0000256" key="1">
    <source>
        <dbReference type="SAM" id="MobiDB-lite"/>
    </source>
</evidence>
<feature type="compositionally biased region" description="Basic and acidic residues" evidence="1">
    <location>
        <begin position="156"/>
        <end position="165"/>
    </location>
</feature>
<proteinExistence type="predicted"/>
<evidence type="ECO:0000313" key="3">
    <source>
        <dbReference type="Proteomes" id="UP000054477"/>
    </source>
</evidence>
<reference evidence="3" key="2">
    <citation type="submission" date="2015-01" db="EMBL/GenBank/DDBJ databases">
        <title>Evolutionary Origins and Diversification of the Mycorrhizal Mutualists.</title>
        <authorList>
            <consortium name="DOE Joint Genome Institute"/>
            <consortium name="Mycorrhizal Genomics Consortium"/>
            <person name="Kohler A."/>
            <person name="Kuo A."/>
            <person name="Nagy L.G."/>
            <person name="Floudas D."/>
            <person name="Copeland A."/>
            <person name="Barry K.W."/>
            <person name="Cichocki N."/>
            <person name="Veneault-Fourrey C."/>
            <person name="LaButti K."/>
            <person name="Lindquist E.A."/>
            <person name="Lipzen A."/>
            <person name="Lundell T."/>
            <person name="Morin E."/>
            <person name="Murat C."/>
            <person name="Riley R."/>
            <person name="Ohm R."/>
            <person name="Sun H."/>
            <person name="Tunlid A."/>
            <person name="Henrissat B."/>
            <person name="Grigoriev I.V."/>
            <person name="Hibbett D.S."/>
            <person name="Martin F."/>
        </authorList>
    </citation>
    <scope>NUCLEOTIDE SEQUENCE [LARGE SCALE GENOMIC DNA]</scope>
    <source>
        <strain evidence="3">LaAM-08-1</strain>
    </source>
</reference>
<feature type="compositionally biased region" description="Polar residues" evidence="1">
    <location>
        <begin position="52"/>
        <end position="61"/>
    </location>
</feature>
<feature type="region of interest" description="Disordered" evidence="1">
    <location>
        <begin position="211"/>
        <end position="264"/>
    </location>
</feature>
<keyword evidence="3" id="KW-1185">Reference proteome</keyword>
<reference evidence="2 3" key="1">
    <citation type="submission" date="2014-04" db="EMBL/GenBank/DDBJ databases">
        <authorList>
            <consortium name="DOE Joint Genome Institute"/>
            <person name="Kuo A."/>
            <person name="Kohler A."/>
            <person name="Nagy L.G."/>
            <person name="Floudas D."/>
            <person name="Copeland A."/>
            <person name="Barry K.W."/>
            <person name="Cichocki N."/>
            <person name="Veneault-Fourrey C."/>
            <person name="LaButti K."/>
            <person name="Lindquist E.A."/>
            <person name="Lipzen A."/>
            <person name="Lundell T."/>
            <person name="Morin E."/>
            <person name="Murat C."/>
            <person name="Sun H."/>
            <person name="Tunlid A."/>
            <person name="Henrissat B."/>
            <person name="Grigoriev I.V."/>
            <person name="Hibbett D.S."/>
            <person name="Martin F."/>
            <person name="Nordberg H.P."/>
            <person name="Cantor M.N."/>
            <person name="Hua S.X."/>
        </authorList>
    </citation>
    <scope>NUCLEOTIDE SEQUENCE [LARGE SCALE GENOMIC DNA]</scope>
    <source>
        <strain evidence="2 3">LaAM-08-1</strain>
    </source>
</reference>
<feature type="compositionally biased region" description="Low complexity" evidence="1">
    <location>
        <begin position="96"/>
        <end position="115"/>
    </location>
</feature>
<organism evidence="2 3">
    <name type="scientific">Laccaria amethystina LaAM-08-1</name>
    <dbReference type="NCBI Taxonomy" id="1095629"/>
    <lineage>
        <taxon>Eukaryota</taxon>
        <taxon>Fungi</taxon>
        <taxon>Dikarya</taxon>
        <taxon>Basidiomycota</taxon>
        <taxon>Agaricomycotina</taxon>
        <taxon>Agaricomycetes</taxon>
        <taxon>Agaricomycetidae</taxon>
        <taxon>Agaricales</taxon>
        <taxon>Agaricineae</taxon>
        <taxon>Hydnangiaceae</taxon>
        <taxon>Laccaria</taxon>
    </lineage>
</organism>
<dbReference type="HOGENOM" id="CLU_852762_0_0_1"/>
<feature type="compositionally biased region" description="Pro residues" evidence="1">
    <location>
        <begin position="217"/>
        <end position="227"/>
    </location>
</feature>
<feature type="region of interest" description="Disordered" evidence="1">
    <location>
        <begin position="127"/>
        <end position="189"/>
    </location>
</feature>